<evidence type="ECO:0000313" key="3">
    <source>
        <dbReference type="Proteomes" id="UP000198346"/>
    </source>
</evidence>
<organism evidence="2 3">
    <name type="scientific">Amphiplicatus metriothermophilus</name>
    <dbReference type="NCBI Taxonomy" id="1519374"/>
    <lineage>
        <taxon>Bacteria</taxon>
        <taxon>Pseudomonadati</taxon>
        <taxon>Pseudomonadota</taxon>
        <taxon>Alphaproteobacteria</taxon>
        <taxon>Parvularculales</taxon>
        <taxon>Parvularculaceae</taxon>
        <taxon>Amphiplicatus</taxon>
    </lineage>
</organism>
<dbReference type="AlphaFoldDB" id="A0A239PKL3"/>
<keyword evidence="3" id="KW-1185">Reference proteome</keyword>
<dbReference type="Proteomes" id="UP000198346">
    <property type="component" value="Unassembled WGS sequence"/>
</dbReference>
<protein>
    <submittedName>
        <fullName evidence="2">Uncharacterized protein</fullName>
    </submittedName>
</protein>
<sequence>MDRLSLKAGLGTCLLSLLAAPALAQDGAAGVRLQLGSGEASAATTKSERGVRVTRGAPAAEAEEVLAGAPNVAEPCQRVVRIVHEYRPRLKRLRTQGFYTGYGKKSRRYTQGFYSGYQPDYGR</sequence>
<evidence type="ECO:0000313" key="2">
    <source>
        <dbReference type="EMBL" id="SNT67849.1"/>
    </source>
</evidence>
<proteinExistence type="predicted"/>
<feature type="chain" id="PRO_5013212517" evidence="1">
    <location>
        <begin position="25"/>
        <end position="123"/>
    </location>
</feature>
<name>A0A239PKL3_9PROT</name>
<accession>A0A239PKL3</accession>
<gene>
    <name evidence="2" type="ORF">SAMN06297382_0342</name>
</gene>
<keyword evidence="1" id="KW-0732">Signal</keyword>
<evidence type="ECO:0000256" key="1">
    <source>
        <dbReference type="SAM" id="SignalP"/>
    </source>
</evidence>
<dbReference type="EMBL" id="FZQA01000001">
    <property type="protein sequence ID" value="SNT67849.1"/>
    <property type="molecule type" value="Genomic_DNA"/>
</dbReference>
<feature type="signal peptide" evidence="1">
    <location>
        <begin position="1"/>
        <end position="24"/>
    </location>
</feature>
<reference evidence="2 3" key="1">
    <citation type="submission" date="2017-07" db="EMBL/GenBank/DDBJ databases">
        <authorList>
            <person name="Sun Z.S."/>
            <person name="Albrecht U."/>
            <person name="Echele G."/>
            <person name="Lee C.C."/>
        </authorList>
    </citation>
    <scope>NUCLEOTIDE SEQUENCE [LARGE SCALE GENOMIC DNA]</scope>
    <source>
        <strain evidence="2 3">CGMCC 1.12710</strain>
    </source>
</reference>